<dbReference type="GO" id="GO:0070476">
    <property type="term" value="P:rRNA (guanine-N7)-methylation"/>
    <property type="evidence" value="ECO:0007669"/>
    <property type="project" value="EnsemblFungi"/>
</dbReference>
<dbReference type="Gene3D" id="3.40.50.150">
    <property type="entry name" value="Vaccinia Virus protein VP39"/>
    <property type="match status" value="1"/>
</dbReference>
<evidence type="ECO:0000259" key="1">
    <source>
        <dbReference type="Pfam" id="PF13649"/>
    </source>
</evidence>
<protein>
    <submittedName>
        <fullName evidence="2">Deoxyhypusine hydroxylase monooxygenase</fullName>
    </submittedName>
</protein>
<comment type="caution">
    <text evidence="2">The sequence shown here is derived from an EMBL/GenBank/DDBJ whole genome shotgun (WGS) entry which is preliminary data.</text>
</comment>
<dbReference type="Proteomes" id="UP000051530">
    <property type="component" value="Unassembled WGS sequence"/>
</dbReference>
<dbReference type="InterPro" id="IPR039769">
    <property type="entry name" value="Bud23-like"/>
</dbReference>
<evidence type="ECO:0000313" key="3">
    <source>
        <dbReference type="Proteomes" id="UP000051530"/>
    </source>
</evidence>
<accession>A0A0R0LY09</accession>
<dbReference type="CDD" id="cd02440">
    <property type="entry name" value="AdoMet_MTases"/>
    <property type="match status" value="1"/>
</dbReference>
<dbReference type="EMBL" id="LGUB01001387">
    <property type="protein sequence ID" value="KRH91924.1"/>
    <property type="molecule type" value="Genomic_DNA"/>
</dbReference>
<keyword evidence="2" id="KW-0560">Oxidoreductase</keyword>
<dbReference type="InterPro" id="IPR041698">
    <property type="entry name" value="Methyltransf_25"/>
</dbReference>
<gene>
    <name evidence="2" type="ORF">M153_1826600027</name>
</gene>
<name>A0A0R0LY09_9MICR</name>
<dbReference type="GO" id="GO:0004497">
    <property type="term" value="F:monooxygenase activity"/>
    <property type="evidence" value="ECO:0007669"/>
    <property type="project" value="UniProtKB-KW"/>
</dbReference>
<dbReference type="GO" id="GO:0005730">
    <property type="term" value="C:nucleolus"/>
    <property type="evidence" value="ECO:0007669"/>
    <property type="project" value="EnsemblFungi"/>
</dbReference>
<dbReference type="SUPFAM" id="SSF53335">
    <property type="entry name" value="S-adenosyl-L-methionine-dependent methyltransferases"/>
    <property type="match status" value="1"/>
</dbReference>
<dbReference type="GO" id="GO:0000056">
    <property type="term" value="P:ribosomal small subunit export from nucleus"/>
    <property type="evidence" value="ECO:0007669"/>
    <property type="project" value="EnsemblFungi"/>
</dbReference>
<dbReference type="PANTHER" id="PTHR12734">
    <property type="entry name" value="METHYLTRANSFERASE-RELATED"/>
    <property type="match status" value="1"/>
</dbReference>
<proteinExistence type="predicted"/>
<keyword evidence="2" id="KW-0503">Monooxygenase</keyword>
<dbReference type="GO" id="GO:0043527">
    <property type="term" value="C:tRNA methyltransferase complex"/>
    <property type="evidence" value="ECO:0007669"/>
    <property type="project" value="EnsemblFungi"/>
</dbReference>
<feature type="domain" description="Methyltransferase" evidence="1">
    <location>
        <begin position="50"/>
        <end position="125"/>
    </location>
</feature>
<dbReference type="GO" id="GO:0016435">
    <property type="term" value="F:rRNA (guanine) methyltransferase activity"/>
    <property type="evidence" value="ECO:0007669"/>
    <property type="project" value="EnsemblFungi"/>
</dbReference>
<evidence type="ECO:0000313" key="2">
    <source>
        <dbReference type="EMBL" id="KRH91924.1"/>
    </source>
</evidence>
<dbReference type="VEuPathDB" id="MicrosporidiaDB:M153_1826600027"/>
<organism evidence="2 3">
    <name type="scientific">Pseudoloma neurophilia</name>
    <dbReference type="NCBI Taxonomy" id="146866"/>
    <lineage>
        <taxon>Eukaryota</taxon>
        <taxon>Fungi</taxon>
        <taxon>Fungi incertae sedis</taxon>
        <taxon>Microsporidia</taxon>
        <taxon>Pseudoloma</taxon>
    </lineage>
</organism>
<dbReference type="PANTHER" id="PTHR12734:SF0">
    <property type="entry name" value="18S RRNA (GUANINE-N(7))-METHYLTRANSFERASE-RELATED"/>
    <property type="match status" value="1"/>
</dbReference>
<sequence length="216" mass="25251">MARPEKSSSALEYYTEEETEKYTRNKHIRKIQTQMTQKCIEILEMGDGVILDIGCGSGHSLTAIQDYSIEQNIKNTIIGLDINDNMLKLCKNEEVSLICYDIGNGLPFFPGSFDYIISISCLQWLFYPINKEKIEDRIKKFFFSLYSVMKRESSACFQIYFESKWQIELLLKIIKKTGFIGGLIREGEGKKQKYFLLLDCIKKKRKIKFIEEKKKK</sequence>
<keyword evidence="3" id="KW-1185">Reference proteome</keyword>
<dbReference type="InterPro" id="IPR029063">
    <property type="entry name" value="SAM-dependent_MTases_sf"/>
</dbReference>
<dbReference type="GO" id="GO:0000447">
    <property type="term" value="P:endonucleolytic cleavage in ITS1 to separate SSU-rRNA from 5.8S rRNA and LSU-rRNA from tricistronic rRNA transcript (SSU-rRNA, 5.8S rRNA, LSU-rRNA)"/>
    <property type="evidence" value="ECO:0007669"/>
    <property type="project" value="EnsemblFungi"/>
</dbReference>
<dbReference type="Pfam" id="PF13649">
    <property type="entry name" value="Methyltransf_25"/>
    <property type="match status" value="1"/>
</dbReference>
<dbReference type="OrthoDB" id="2877at2759"/>
<feature type="non-terminal residue" evidence="2">
    <location>
        <position position="216"/>
    </location>
</feature>
<dbReference type="AlphaFoldDB" id="A0A0R0LY09"/>
<reference evidence="2 3" key="1">
    <citation type="submission" date="2015-07" db="EMBL/GenBank/DDBJ databases">
        <title>The genome of Pseudoloma neurophilia, a relevant intracellular parasite of the zebrafish.</title>
        <authorList>
            <person name="Ndikumana S."/>
            <person name="Pelin A."/>
            <person name="Sanders J."/>
            <person name="Corradi N."/>
        </authorList>
    </citation>
    <scope>NUCLEOTIDE SEQUENCE [LARGE SCALE GENOMIC DNA]</scope>
    <source>
        <strain evidence="2 3">MK1</strain>
    </source>
</reference>